<evidence type="ECO:0000313" key="2">
    <source>
        <dbReference type="Proteomes" id="UP000574104"/>
    </source>
</evidence>
<protein>
    <submittedName>
        <fullName evidence="1">Uncharacterized protein</fullName>
    </submittedName>
</protein>
<comment type="caution">
    <text evidence="1">The sequence shown here is derived from an EMBL/GenBank/DDBJ whole genome shotgun (WGS) entry which is preliminary data.</text>
</comment>
<dbReference type="AlphaFoldDB" id="A0A842AIT8"/>
<accession>A0A842AIT8</accession>
<dbReference type="Proteomes" id="UP000574104">
    <property type="component" value="Unassembled WGS sequence"/>
</dbReference>
<dbReference type="EMBL" id="JAARSH010000005">
    <property type="protein sequence ID" value="MBC1616442.1"/>
    <property type="molecule type" value="Genomic_DNA"/>
</dbReference>
<dbReference type="RefSeq" id="WP_185434420.1">
    <property type="nucleotide sequence ID" value="NZ_JAARSH010000005.1"/>
</dbReference>
<organism evidence="1 2">
    <name type="scientific">Listeria booriae</name>
    <dbReference type="NCBI Taxonomy" id="1552123"/>
    <lineage>
        <taxon>Bacteria</taxon>
        <taxon>Bacillati</taxon>
        <taxon>Bacillota</taxon>
        <taxon>Bacilli</taxon>
        <taxon>Bacillales</taxon>
        <taxon>Listeriaceae</taxon>
        <taxon>Listeria</taxon>
    </lineage>
</organism>
<dbReference type="Pfam" id="PF07410">
    <property type="entry name" value="Phage_Gp111"/>
    <property type="match status" value="1"/>
</dbReference>
<dbReference type="InterPro" id="IPR010878">
    <property type="entry name" value="Gp111"/>
</dbReference>
<sequence>MNIMKEAWRIADEAVLFHGVGTKQEYFAESLKLAWAQYKSLKIEMTSKHWEKGNHSRQYIKIKVTMTSVGFTKMQYTDVEGLAKFEGYCNLKNNTLHTDLRKSKVIRNVEVQKFLETKLDELIQNEQKKASKSATQTSRFDILCGAALTMSDEDFEDIYDLPREYYL</sequence>
<evidence type="ECO:0000313" key="1">
    <source>
        <dbReference type="EMBL" id="MBC1616442.1"/>
    </source>
</evidence>
<name>A0A842AIT8_9LIST</name>
<reference evidence="1 2" key="1">
    <citation type="submission" date="2020-03" db="EMBL/GenBank/DDBJ databases">
        <title>Soil Listeria distribution.</title>
        <authorList>
            <person name="Liao J."/>
            <person name="Wiedmann M."/>
        </authorList>
    </citation>
    <scope>NUCLEOTIDE SEQUENCE [LARGE SCALE GENOMIC DNA]</scope>
    <source>
        <strain evidence="1 2">FSL L7-1299</strain>
    </source>
</reference>
<proteinExistence type="predicted"/>
<gene>
    <name evidence="1" type="ORF">HB904_09600</name>
</gene>